<keyword evidence="5" id="KW-0342">GTP-binding</keyword>
<comment type="caution">
    <text evidence="9">The sequence shown here is derived from an EMBL/GenBank/DDBJ whole genome shotgun (WGS) entry which is preliminary data.</text>
</comment>
<evidence type="ECO:0000256" key="2">
    <source>
        <dbReference type="ARBA" id="ARBA00022692"/>
    </source>
</evidence>
<dbReference type="NCBIfam" id="TIGR00231">
    <property type="entry name" value="small_GTP"/>
    <property type="match status" value="1"/>
</dbReference>
<organism evidence="9 10">
    <name type="scientific">Cylindrospermopsis raciborskii CENA303</name>
    <dbReference type="NCBI Taxonomy" id="1170769"/>
    <lineage>
        <taxon>Bacteria</taxon>
        <taxon>Bacillati</taxon>
        <taxon>Cyanobacteriota</taxon>
        <taxon>Cyanophyceae</taxon>
        <taxon>Nostocales</taxon>
        <taxon>Aphanizomenonaceae</taxon>
        <taxon>Cylindrospermopsis</taxon>
    </lineage>
</organism>
<dbReference type="PANTHER" id="PTHR42714:SF6">
    <property type="entry name" value="TRANSLATION INITIATION FACTOR IF-2"/>
    <property type="match status" value="1"/>
</dbReference>
<gene>
    <name evidence="9" type="ORF">B7O87_08885</name>
</gene>
<keyword evidence="4" id="KW-1133">Transmembrane helix</keyword>
<dbReference type="Gene3D" id="3.40.50.300">
    <property type="entry name" value="P-loop containing nucleotide triphosphate hydrolases"/>
    <property type="match status" value="1"/>
</dbReference>
<feature type="coiled-coil region" evidence="7">
    <location>
        <begin position="51"/>
        <end position="78"/>
    </location>
</feature>
<evidence type="ECO:0000256" key="4">
    <source>
        <dbReference type="ARBA" id="ARBA00022989"/>
    </source>
</evidence>
<name>A0A1X4G7I9_9CYAN</name>
<dbReference type="EMBL" id="NBYN01000042">
    <property type="protein sequence ID" value="OSO90908.1"/>
    <property type="molecule type" value="Genomic_DNA"/>
</dbReference>
<proteinExistence type="predicted"/>
<dbReference type="InterPro" id="IPR021147">
    <property type="entry name" value="DUF697"/>
</dbReference>
<sequence length="483" mass="51793">MTNITSKLPQPENNNSSDAELDEAIFSFGNIQAELNYGQAKTALKTLVTRLDLTSQEMSGLESEIADLETMLGKLEDMVVQIAAFGMVGRGKSSLLNALVGQPIFETGPLHGVTRAEQKVNWTISQEAMGTFKATFLSPDQSQIVLVDTPGLDEVDGETRAALAQRVAKQADLILFVIAGDMTKIEQVALSQLRTVGKPIILVFNKIDQYPINDRLAIYEKIRDDRVKELVSPEEIVMCAASPLVKTALVQADGARTIRLEAGKAQVEELKLKILEILQREGKALVTLNSMLYASTVSEQIVKRKLVIREESANQLIWKAVMIKALAIALNPVTVVDIVSSIAIDITIILGLSKLYGIEMTQSGAVKLLQKIALSMGGIGVSELLANLGLSGLKTILGLSATATAGITLVPYISVAITQAGVAGVSSYGIGQVTKAYLANGATWGPEGPKAVVTSILSNLDETSILNRIKEELLSKIQGKKVE</sequence>
<dbReference type="InterPro" id="IPR006073">
    <property type="entry name" value="GTP-bd"/>
</dbReference>
<dbReference type="CDD" id="cd00880">
    <property type="entry name" value="Era_like"/>
    <property type="match status" value="1"/>
</dbReference>
<evidence type="ECO:0000256" key="5">
    <source>
        <dbReference type="ARBA" id="ARBA00023134"/>
    </source>
</evidence>
<keyword evidence="3" id="KW-0547">Nucleotide-binding</keyword>
<evidence type="ECO:0000313" key="10">
    <source>
        <dbReference type="Proteomes" id="UP000192997"/>
    </source>
</evidence>
<dbReference type="GO" id="GO:0030488">
    <property type="term" value="P:tRNA methylation"/>
    <property type="evidence" value="ECO:0007669"/>
    <property type="project" value="TreeGrafter"/>
</dbReference>
<dbReference type="GO" id="GO:0005737">
    <property type="term" value="C:cytoplasm"/>
    <property type="evidence" value="ECO:0007669"/>
    <property type="project" value="TreeGrafter"/>
</dbReference>
<dbReference type="Pfam" id="PF05128">
    <property type="entry name" value="DUF697"/>
    <property type="match status" value="1"/>
</dbReference>
<dbReference type="InterPro" id="IPR027417">
    <property type="entry name" value="P-loop_NTPase"/>
</dbReference>
<dbReference type="InterPro" id="IPR005225">
    <property type="entry name" value="Small_GTP-bd"/>
</dbReference>
<evidence type="ECO:0000313" key="9">
    <source>
        <dbReference type="EMBL" id="OSO90908.1"/>
    </source>
</evidence>
<dbReference type="SUPFAM" id="SSF52540">
    <property type="entry name" value="P-loop containing nucleoside triphosphate hydrolases"/>
    <property type="match status" value="1"/>
</dbReference>
<evidence type="ECO:0000256" key="3">
    <source>
        <dbReference type="ARBA" id="ARBA00022741"/>
    </source>
</evidence>
<dbReference type="GO" id="GO:0016020">
    <property type="term" value="C:membrane"/>
    <property type="evidence" value="ECO:0007669"/>
    <property type="project" value="UniProtKB-SubCell"/>
</dbReference>
<dbReference type="RefSeq" id="WP_085728161.1">
    <property type="nucleotide sequence ID" value="NZ_NBYN01000042.1"/>
</dbReference>
<dbReference type="Pfam" id="PF01926">
    <property type="entry name" value="MMR_HSR1"/>
    <property type="match status" value="1"/>
</dbReference>
<evidence type="ECO:0000256" key="1">
    <source>
        <dbReference type="ARBA" id="ARBA00004141"/>
    </source>
</evidence>
<keyword evidence="7" id="KW-0175">Coiled coil</keyword>
<feature type="domain" description="G" evidence="8">
    <location>
        <begin position="82"/>
        <end position="206"/>
    </location>
</feature>
<reference evidence="10" key="1">
    <citation type="submission" date="2017-04" db="EMBL/GenBank/DDBJ databases">
        <authorList>
            <person name="Abreu V.A."/>
            <person name="Popin R.V."/>
            <person name="Rigonato J."/>
            <person name="Andreote A.P."/>
            <person name="Schaker P.C."/>
            <person name="Hoff-Risseti C."/>
            <person name="Alvarenga D.O."/>
            <person name="Varani A.M."/>
            <person name="Fiore M.F."/>
        </authorList>
    </citation>
    <scope>NUCLEOTIDE SEQUENCE [LARGE SCALE GENOMIC DNA]</scope>
    <source>
        <strain evidence="10">CENA303</strain>
    </source>
</reference>
<evidence type="ECO:0000256" key="6">
    <source>
        <dbReference type="ARBA" id="ARBA00023136"/>
    </source>
</evidence>
<keyword evidence="2" id="KW-0812">Transmembrane</keyword>
<dbReference type="GO" id="GO:0002098">
    <property type="term" value="P:tRNA wobble uridine modification"/>
    <property type="evidence" value="ECO:0007669"/>
    <property type="project" value="TreeGrafter"/>
</dbReference>
<evidence type="ECO:0000259" key="8">
    <source>
        <dbReference type="Pfam" id="PF01926"/>
    </source>
</evidence>
<dbReference type="AlphaFoldDB" id="A0A1X4G7I9"/>
<accession>A0A1X4G7I9</accession>
<protein>
    <submittedName>
        <fullName evidence="9">GTP-binding protein</fullName>
    </submittedName>
</protein>
<dbReference type="GO" id="GO:0005525">
    <property type="term" value="F:GTP binding"/>
    <property type="evidence" value="ECO:0007669"/>
    <property type="project" value="UniProtKB-KW"/>
</dbReference>
<dbReference type="PANTHER" id="PTHR42714">
    <property type="entry name" value="TRNA MODIFICATION GTPASE GTPBP3"/>
    <property type="match status" value="1"/>
</dbReference>
<comment type="subcellular location">
    <subcellularLocation>
        <location evidence="1">Membrane</location>
        <topology evidence="1">Multi-pass membrane protein</topology>
    </subcellularLocation>
</comment>
<evidence type="ECO:0000256" key="7">
    <source>
        <dbReference type="SAM" id="Coils"/>
    </source>
</evidence>
<dbReference type="Proteomes" id="UP000192997">
    <property type="component" value="Unassembled WGS sequence"/>
</dbReference>
<keyword evidence="6" id="KW-0472">Membrane</keyword>